<reference evidence="2" key="1">
    <citation type="submission" date="2017-02" db="EMBL/GenBank/DDBJ databases">
        <authorList>
            <person name="Varghese N."/>
            <person name="Submissions S."/>
        </authorList>
    </citation>
    <scope>NUCLEOTIDE SEQUENCE [LARGE SCALE GENOMIC DNA]</scope>
    <source>
        <strain evidence="2">DSM 22224</strain>
    </source>
</reference>
<dbReference type="RefSeq" id="WP_159456116.1">
    <property type="nucleotide sequence ID" value="NZ_FUWZ01000003.1"/>
</dbReference>
<accession>A0A1T4SWU7</accession>
<evidence type="ECO:0000313" key="2">
    <source>
        <dbReference type="Proteomes" id="UP000190367"/>
    </source>
</evidence>
<evidence type="ECO:0000313" key="1">
    <source>
        <dbReference type="EMBL" id="SKA32730.1"/>
    </source>
</evidence>
<dbReference type="AlphaFoldDB" id="A0A1T4SWU7"/>
<dbReference type="STRING" id="634771.SAMN04488128_103709"/>
<dbReference type="InterPro" id="IPR025361">
    <property type="entry name" value="DUF4265"/>
</dbReference>
<dbReference type="EMBL" id="FUWZ01000003">
    <property type="protein sequence ID" value="SKA32730.1"/>
    <property type="molecule type" value="Genomic_DNA"/>
</dbReference>
<dbReference type="Proteomes" id="UP000190367">
    <property type="component" value="Unassembled WGS sequence"/>
</dbReference>
<proteinExistence type="predicted"/>
<gene>
    <name evidence="1" type="ORF">SAMN04488128_103709</name>
</gene>
<protein>
    <recommendedName>
        <fullName evidence="3">DUF4265 domain-containing protein</fullName>
    </recommendedName>
</protein>
<dbReference type="OrthoDB" id="1030945at2"/>
<name>A0A1T4SWU7_9BACT</name>
<organism evidence="1 2">
    <name type="scientific">Chitinophaga eiseniae</name>
    <dbReference type="NCBI Taxonomy" id="634771"/>
    <lineage>
        <taxon>Bacteria</taxon>
        <taxon>Pseudomonadati</taxon>
        <taxon>Bacteroidota</taxon>
        <taxon>Chitinophagia</taxon>
        <taxon>Chitinophagales</taxon>
        <taxon>Chitinophagaceae</taxon>
        <taxon>Chitinophaga</taxon>
    </lineage>
</organism>
<dbReference type="Pfam" id="PF14085">
    <property type="entry name" value="DUF4265"/>
    <property type="match status" value="1"/>
</dbReference>
<evidence type="ECO:0008006" key="3">
    <source>
        <dbReference type="Google" id="ProtNLM"/>
    </source>
</evidence>
<sequence length="147" mass="16913">MENYVKIQFPFYHEGEKKEWKERMWARPMGQHYELSNTPIYVKEYSFGDVISVKNIDGELFVDELIQESGHSTIRIVFHDMNMRDFTVTKIGDLGCDIVVTDKPQLIAVDIPPAVDYRNSVLPLLEDGLRADQLGYEEACISTKHSG</sequence>
<keyword evidence="2" id="KW-1185">Reference proteome</keyword>